<proteinExistence type="predicted"/>
<reference evidence="2 3" key="1">
    <citation type="submission" date="2016-10" db="EMBL/GenBank/DDBJ databases">
        <authorList>
            <person name="de Groot N.N."/>
        </authorList>
    </citation>
    <scope>NUCLEOTIDE SEQUENCE [LARGE SCALE GENOMIC DNA]</scope>
    <source>
        <strain evidence="2 3">GAS522</strain>
    </source>
</reference>
<gene>
    <name evidence="2" type="ORF">SAMN05444171_2340</name>
</gene>
<dbReference type="InterPro" id="IPR039422">
    <property type="entry name" value="MarR/SlyA-like"/>
</dbReference>
<evidence type="ECO:0000313" key="2">
    <source>
        <dbReference type="EMBL" id="SEC82244.1"/>
    </source>
</evidence>
<dbReference type="SUPFAM" id="SSF46785">
    <property type="entry name" value="Winged helix' DNA-binding domain"/>
    <property type="match status" value="1"/>
</dbReference>
<dbReference type="Proteomes" id="UP000183208">
    <property type="component" value="Unassembled WGS sequence"/>
</dbReference>
<sequence length="192" mass="21706">MQDIFTCFGNGIGEDRLSTGRTDALRTSKEYRLGETAPKNQDAIRRFAWVINSVGVHLEELRYFWAKALGISGPQWMILMALADLDDKDGIPVNVVSKKLHVDPSFVTTQSKLLEKKGFLRRKTSTEDARVVQMSLTDKTYKQMADLAVRQEALNEFIFAELSNKQLDELVDTLSGLRNRLEKGRLKVIADA</sequence>
<protein>
    <submittedName>
        <fullName evidence="2">Transcriptional regulator, MarR family</fullName>
    </submittedName>
</protein>
<dbReference type="EMBL" id="FNTI01000001">
    <property type="protein sequence ID" value="SEC82244.1"/>
    <property type="molecule type" value="Genomic_DNA"/>
</dbReference>
<accession>A0A1M6WGH1</accession>
<dbReference type="PANTHER" id="PTHR33164">
    <property type="entry name" value="TRANSCRIPTIONAL REGULATOR, MARR FAMILY"/>
    <property type="match status" value="1"/>
</dbReference>
<dbReference type="PANTHER" id="PTHR33164:SF101">
    <property type="entry name" value="TRANSCRIPTIONAL REPRESSOR MPRA"/>
    <property type="match status" value="1"/>
</dbReference>
<name>A0A1M6WGH1_9BRAD</name>
<dbReference type="InterPro" id="IPR036388">
    <property type="entry name" value="WH-like_DNA-bd_sf"/>
</dbReference>
<dbReference type="Pfam" id="PF01047">
    <property type="entry name" value="MarR"/>
    <property type="match status" value="1"/>
</dbReference>
<evidence type="ECO:0000259" key="1">
    <source>
        <dbReference type="PROSITE" id="PS50995"/>
    </source>
</evidence>
<dbReference type="Gene3D" id="1.10.10.10">
    <property type="entry name" value="Winged helix-like DNA-binding domain superfamily/Winged helix DNA-binding domain"/>
    <property type="match status" value="1"/>
</dbReference>
<dbReference type="AlphaFoldDB" id="A0A1M6WGH1"/>
<evidence type="ECO:0000313" key="3">
    <source>
        <dbReference type="Proteomes" id="UP000183208"/>
    </source>
</evidence>
<dbReference type="PROSITE" id="PS50995">
    <property type="entry name" value="HTH_MARR_2"/>
    <property type="match status" value="1"/>
</dbReference>
<dbReference type="InterPro" id="IPR036390">
    <property type="entry name" value="WH_DNA-bd_sf"/>
</dbReference>
<dbReference type="GO" id="GO:0006950">
    <property type="term" value="P:response to stress"/>
    <property type="evidence" value="ECO:0007669"/>
    <property type="project" value="TreeGrafter"/>
</dbReference>
<dbReference type="SMART" id="SM00347">
    <property type="entry name" value="HTH_MARR"/>
    <property type="match status" value="1"/>
</dbReference>
<feature type="domain" description="HTH marR-type" evidence="1">
    <location>
        <begin position="40"/>
        <end position="179"/>
    </location>
</feature>
<dbReference type="OrthoDB" id="8264636at2"/>
<dbReference type="InterPro" id="IPR000835">
    <property type="entry name" value="HTH_MarR-typ"/>
</dbReference>
<organism evidence="2 3">
    <name type="scientific">Bradyrhizobium lablabi</name>
    <dbReference type="NCBI Taxonomy" id="722472"/>
    <lineage>
        <taxon>Bacteria</taxon>
        <taxon>Pseudomonadati</taxon>
        <taxon>Pseudomonadota</taxon>
        <taxon>Alphaproteobacteria</taxon>
        <taxon>Hyphomicrobiales</taxon>
        <taxon>Nitrobacteraceae</taxon>
        <taxon>Bradyrhizobium</taxon>
    </lineage>
</organism>
<dbReference type="GO" id="GO:0003700">
    <property type="term" value="F:DNA-binding transcription factor activity"/>
    <property type="evidence" value="ECO:0007669"/>
    <property type="project" value="InterPro"/>
</dbReference>
<dbReference type="RefSeq" id="WP_079586021.1">
    <property type="nucleotide sequence ID" value="NZ_FNTI01000001.1"/>
</dbReference>